<gene>
    <name evidence="1" type="primary">tssF</name>
    <name evidence="1" type="ORF">ENQ87_03305</name>
</gene>
<evidence type="ECO:0000313" key="1">
    <source>
        <dbReference type="EMBL" id="HEN41395.1"/>
    </source>
</evidence>
<dbReference type="EMBL" id="DSOV01000010">
    <property type="protein sequence ID" value="HEN41395.1"/>
    <property type="molecule type" value="Genomic_DNA"/>
</dbReference>
<reference evidence="1" key="1">
    <citation type="journal article" date="2020" name="mSystems">
        <title>Genome- and Community-Level Interaction Insights into Carbon Utilization and Element Cycling Functions of Hydrothermarchaeota in Hydrothermal Sediment.</title>
        <authorList>
            <person name="Zhou Z."/>
            <person name="Liu Y."/>
            <person name="Xu W."/>
            <person name="Pan J."/>
            <person name="Luo Z.H."/>
            <person name="Li M."/>
        </authorList>
    </citation>
    <scope>NUCLEOTIDE SEQUENCE [LARGE SCALE GENOMIC DNA]</scope>
    <source>
        <strain evidence="1">SpSt-349</strain>
    </source>
</reference>
<proteinExistence type="predicted"/>
<sequence>MITRHYQEELARLKELGGEFAQKHPALAPMLGGPSADPDVERLLEGVAFQTALLRQKLDDDFPELVHDMVRLVAPHYLRPIPATTIVAFEPKPALVQSRTVPAGTLLASVPVEGTRCHFRTTSPVETHPLALTDATFSQPAGKAPAVTLRFELSGTTLDQWQPKSLRLFLAAEQAEAAELHLLLSRFLARIIITPAEGGKCAVLPPTVLKPAGFAGDEPLIPYPSHAFPGYRLLQEYLAAPRRFFFLDLTGWEQWTGRGAGTRFSVTFELRSAPAQPPRVNRESFALFATAAINLFPHDADPVLLDHRKERHLLRPATIPPAHAEVFSVDRVTAFDRGTSREYPLFPFEQFRTPAPDRPVYHTTIAASPFRDGCDVRLSLAYPPGSVPALGTTLSVALTCTNGRLPESLRIGDVSHPTMDVPAFVTFRNITPITPSVPPPLGPNLLWRLLSAIPLNRLSLAHADNLRECLGLYLFPGGDRTLLAANRRRIEGIERVTTRPADRIVRGAPMRGLEIRIDARGDHFAGPGDLFLFGSVLDEFLGGSATLNTFTRLTIRETVRGEEYLWPPRTGCQPLL</sequence>
<accession>A0A831XEM2</accession>
<organism evidence="1">
    <name type="scientific">Geobacter metallireducens</name>
    <dbReference type="NCBI Taxonomy" id="28232"/>
    <lineage>
        <taxon>Bacteria</taxon>
        <taxon>Pseudomonadati</taxon>
        <taxon>Thermodesulfobacteriota</taxon>
        <taxon>Desulfuromonadia</taxon>
        <taxon>Geobacterales</taxon>
        <taxon>Geobacteraceae</taxon>
        <taxon>Geobacter</taxon>
    </lineage>
</organism>
<dbReference type="PIRSF" id="PIRSF028304">
    <property type="entry name" value="UCP028304"/>
    <property type="match status" value="1"/>
</dbReference>
<dbReference type="Pfam" id="PF05947">
    <property type="entry name" value="T6SS_TssF"/>
    <property type="match status" value="1"/>
</dbReference>
<dbReference type="PANTHER" id="PTHR35370">
    <property type="entry name" value="CYTOPLASMIC PROTEIN-RELATED-RELATED"/>
    <property type="match status" value="1"/>
</dbReference>
<dbReference type="PANTHER" id="PTHR35370:SF4">
    <property type="entry name" value="TYPE VI SECRETION SYSTEM BASEPLATE SUBUNIT TSSF"/>
    <property type="match status" value="1"/>
</dbReference>
<protein>
    <submittedName>
        <fullName evidence="1">Type VI secretion system baseplate subunit TssF</fullName>
    </submittedName>
</protein>
<name>A0A831XEM2_GEOME</name>
<dbReference type="InterPro" id="IPR010272">
    <property type="entry name" value="T6SS_TssF"/>
</dbReference>
<dbReference type="NCBIfam" id="TIGR03359">
    <property type="entry name" value="VI_chp_6"/>
    <property type="match status" value="1"/>
</dbReference>
<comment type="caution">
    <text evidence="1">The sequence shown here is derived from an EMBL/GenBank/DDBJ whole genome shotgun (WGS) entry which is preliminary data.</text>
</comment>
<dbReference type="AlphaFoldDB" id="A0A831XEM2"/>